<keyword evidence="1 2" id="KW-0694">RNA-binding</keyword>
<keyword evidence="4" id="KW-0472">Membrane</keyword>
<proteinExistence type="predicted"/>
<feature type="domain" description="RRM" evidence="5">
    <location>
        <begin position="372"/>
        <end position="448"/>
    </location>
</feature>
<dbReference type="InterPro" id="IPR018222">
    <property type="entry name" value="Nuclear_transport_factor_2_euk"/>
</dbReference>
<dbReference type="GO" id="GO:0003729">
    <property type="term" value="F:mRNA binding"/>
    <property type="evidence" value="ECO:0007669"/>
    <property type="project" value="EnsemblPlants"/>
</dbReference>
<feature type="transmembrane region" description="Helical" evidence="4">
    <location>
        <begin position="21"/>
        <end position="47"/>
    </location>
</feature>
<gene>
    <name evidence="7" type="ORF">GSCOC_T00002211001</name>
</gene>
<dbReference type="Gene3D" id="3.10.450.50">
    <property type="match status" value="1"/>
</dbReference>
<dbReference type="OrthoDB" id="339151at2759"/>
<reference evidence="8" key="1">
    <citation type="journal article" date="2014" name="Science">
        <title>The coffee genome provides insight into the convergent evolution of caffeine biosynthesis.</title>
        <authorList>
            <person name="Denoeud F."/>
            <person name="Carretero-Paulet L."/>
            <person name="Dereeper A."/>
            <person name="Droc G."/>
            <person name="Guyot R."/>
            <person name="Pietrella M."/>
            <person name="Zheng C."/>
            <person name="Alberti A."/>
            <person name="Anthony F."/>
            <person name="Aprea G."/>
            <person name="Aury J.M."/>
            <person name="Bento P."/>
            <person name="Bernard M."/>
            <person name="Bocs S."/>
            <person name="Campa C."/>
            <person name="Cenci A."/>
            <person name="Combes M.C."/>
            <person name="Crouzillat D."/>
            <person name="Da Silva C."/>
            <person name="Daddiego L."/>
            <person name="De Bellis F."/>
            <person name="Dussert S."/>
            <person name="Garsmeur O."/>
            <person name="Gayraud T."/>
            <person name="Guignon V."/>
            <person name="Jahn K."/>
            <person name="Jamilloux V."/>
            <person name="Joet T."/>
            <person name="Labadie K."/>
            <person name="Lan T."/>
            <person name="Leclercq J."/>
            <person name="Lepelley M."/>
            <person name="Leroy T."/>
            <person name="Li L.T."/>
            <person name="Librado P."/>
            <person name="Lopez L."/>
            <person name="Munoz A."/>
            <person name="Noel B."/>
            <person name="Pallavicini A."/>
            <person name="Perrotta G."/>
            <person name="Poncet V."/>
            <person name="Pot D."/>
            <person name="Priyono X."/>
            <person name="Rigoreau M."/>
            <person name="Rouard M."/>
            <person name="Rozas J."/>
            <person name="Tranchant-Dubreuil C."/>
            <person name="VanBuren R."/>
            <person name="Zhang Q."/>
            <person name="Andrade A.C."/>
            <person name="Argout X."/>
            <person name="Bertrand B."/>
            <person name="de Kochko A."/>
            <person name="Graziosi G."/>
            <person name="Henry R.J."/>
            <person name="Jayarama X."/>
            <person name="Ming R."/>
            <person name="Nagai C."/>
            <person name="Rounsley S."/>
            <person name="Sankoff D."/>
            <person name="Giuliano G."/>
            <person name="Albert V.A."/>
            <person name="Wincker P."/>
            <person name="Lashermes P."/>
        </authorList>
    </citation>
    <scope>NUCLEOTIDE SEQUENCE [LARGE SCALE GENOMIC DNA]</scope>
    <source>
        <strain evidence="8">cv. DH200-94</strain>
    </source>
</reference>
<dbReference type="InterPro" id="IPR035979">
    <property type="entry name" value="RBD_domain_sf"/>
</dbReference>
<sequence length="533" mass="58347">MQKRRQPLLLDQPTIYYTNEYLNLCSFRLLFCSVLFYLLRSLLFFLISSSSSLSQISRPPISISINHLRMAMQSASAAAPLPTAQVVGNAFVDQYYHILHRSPELVYKFYQDSSVLSRPDSNGMMTSVSTMQAINDRIQSFDYKNYSAEIKTADAQDSYQGGVIVLVTGCLTGTDNVRRKFTQTFFLAPQEKGYFVLNDVFRYIEEFEASEVNSALPNGAADLPSTVTLASDPEPHPASDHSAFDSTTALEAEDTQNGAEVYDPSDSETGSVVEEVVNEPQSKSTPIETVMVISSDLSATPEEKKSYASIVKVPKATPRSTPVYVPTSSARSVPANVNQQAHSPEQTSPEPHASAPAVESGPESSNVHEEGYSIYVRNLALNATPQHLEEEFKKFGAIKCDGIQVRSNKQGSCFGFVEFESLESMQNAIKASPVSIGGRQAVVEEKRTNTRVVSSGRVRYPSTRGGFRSDSFRGRGSFGGGRGYGRSEFRNQGEFSSRPKASGGRNAETYQRVEQSGSGRFNRQGANKGAISA</sequence>
<dbReference type="InterPro" id="IPR000504">
    <property type="entry name" value="RRM_dom"/>
</dbReference>
<evidence type="ECO:0000256" key="4">
    <source>
        <dbReference type="SAM" id="Phobius"/>
    </source>
</evidence>
<dbReference type="AlphaFoldDB" id="A0A068VGS2"/>
<dbReference type="Pfam" id="PF00076">
    <property type="entry name" value="RRM_1"/>
    <property type="match status" value="1"/>
</dbReference>
<accession>A0A068VGS2</accession>
<dbReference type="STRING" id="49390.A0A068VGS2"/>
<feature type="region of interest" description="Disordered" evidence="3">
    <location>
        <begin position="250"/>
        <end position="288"/>
    </location>
</feature>
<dbReference type="EMBL" id="HG739744">
    <property type="protein sequence ID" value="CDP19749.1"/>
    <property type="molecule type" value="Genomic_DNA"/>
</dbReference>
<dbReference type="GO" id="GO:0034063">
    <property type="term" value="P:stress granule assembly"/>
    <property type="evidence" value="ECO:0007669"/>
    <property type="project" value="EnsemblPlants"/>
</dbReference>
<feature type="compositionally biased region" description="Basic and acidic residues" evidence="3">
    <location>
        <begin position="233"/>
        <end position="243"/>
    </location>
</feature>
<keyword evidence="8" id="KW-1185">Reference proteome</keyword>
<keyword evidence="4" id="KW-0812">Transmembrane</keyword>
<dbReference type="SUPFAM" id="SSF54928">
    <property type="entry name" value="RNA-binding domain, RBD"/>
    <property type="match status" value="1"/>
</dbReference>
<dbReference type="CDD" id="cd00780">
    <property type="entry name" value="NTF2"/>
    <property type="match status" value="1"/>
</dbReference>
<dbReference type="OMA" id="GLENDHN"/>
<dbReference type="GO" id="GO:0005829">
    <property type="term" value="C:cytosol"/>
    <property type="evidence" value="ECO:0007669"/>
    <property type="project" value="TreeGrafter"/>
</dbReference>
<evidence type="ECO:0000313" key="7">
    <source>
        <dbReference type="EMBL" id="CDP19749.1"/>
    </source>
</evidence>
<feature type="compositionally biased region" description="Polar residues" evidence="3">
    <location>
        <begin position="326"/>
        <end position="349"/>
    </location>
</feature>
<dbReference type="Proteomes" id="UP000295252">
    <property type="component" value="Unassembled WGS sequence"/>
</dbReference>
<feature type="region of interest" description="Disordered" evidence="3">
    <location>
        <begin position="464"/>
        <end position="533"/>
    </location>
</feature>
<dbReference type="Gramene" id="CDP19749">
    <property type="protein sequence ID" value="CDP19749"/>
    <property type="gene ID" value="GSCOC_T00002211001"/>
</dbReference>
<feature type="domain" description="NTF2" evidence="6">
    <location>
        <begin position="87"/>
        <end position="203"/>
    </location>
</feature>
<dbReference type="InterPro" id="IPR002075">
    <property type="entry name" value="NTF2_dom"/>
</dbReference>
<dbReference type="Pfam" id="PF02136">
    <property type="entry name" value="NTF2"/>
    <property type="match status" value="1"/>
</dbReference>
<evidence type="ECO:0000259" key="5">
    <source>
        <dbReference type="PROSITE" id="PS50102"/>
    </source>
</evidence>
<feature type="region of interest" description="Disordered" evidence="3">
    <location>
        <begin position="224"/>
        <end position="243"/>
    </location>
</feature>
<dbReference type="InterPro" id="IPR039539">
    <property type="entry name" value="Ras_GTPase_bind_prot"/>
</dbReference>
<dbReference type="PROSITE" id="PS50177">
    <property type="entry name" value="NTF2_DOMAIN"/>
    <property type="match status" value="1"/>
</dbReference>
<feature type="region of interest" description="Disordered" evidence="3">
    <location>
        <begin position="318"/>
        <end position="366"/>
    </location>
</feature>
<dbReference type="PhylomeDB" id="A0A068VGS2"/>
<name>A0A068VGS2_COFCA</name>
<keyword evidence="4" id="KW-1133">Transmembrane helix</keyword>
<dbReference type="Gene3D" id="3.30.70.330">
    <property type="match status" value="1"/>
</dbReference>
<evidence type="ECO:0000256" key="1">
    <source>
        <dbReference type="ARBA" id="ARBA00022884"/>
    </source>
</evidence>
<dbReference type="InterPro" id="IPR012677">
    <property type="entry name" value="Nucleotide-bd_a/b_plait_sf"/>
</dbReference>
<organism evidence="7 8">
    <name type="scientific">Coffea canephora</name>
    <name type="common">Robusta coffee</name>
    <dbReference type="NCBI Taxonomy" id="49390"/>
    <lineage>
        <taxon>Eukaryota</taxon>
        <taxon>Viridiplantae</taxon>
        <taxon>Streptophyta</taxon>
        <taxon>Embryophyta</taxon>
        <taxon>Tracheophyta</taxon>
        <taxon>Spermatophyta</taxon>
        <taxon>Magnoliopsida</taxon>
        <taxon>eudicotyledons</taxon>
        <taxon>Gunneridae</taxon>
        <taxon>Pentapetalae</taxon>
        <taxon>asterids</taxon>
        <taxon>lamiids</taxon>
        <taxon>Gentianales</taxon>
        <taxon>Rubiaceae</taxon>
        <taxon>Ixoroideae</taxon>
        <taxon>Gardenieae complex</taxon>
        <taxon>Bertiereae - Coffeeae clade</taxon>
        <taxon>Coffeeae</taxon>
        <taxon>Coffea</taxon>
    </lineage>
</organism>
<dbReference type="PANTHER" id="PTHR10693">
    <property type="entry name" value="RAS GTPASE-ACTIVATING PROTEIN-BINDING PROTEIN"/>
    <property type="match status" value="1"/>
</dbReference>
<dbReference type="CDD" id="cd00590">
    <property type="entry name" value="RRM_SF"/>
    <property type="match status" value="1"/>
</dbReference>
<dbReference type="FunFam" id="3.10.450.50:FF:000003">
    <property type="entry name" value="Nuclear transport factor 2 family protein"/>
    <property type="match status" value="1"/>
</dbReference>
<feature type="compositionally biased region" description="Polar residues" evidence="3">
    <location>
        <begin position="508"/>
        <end position="525"/>
    </location>
</feature>
<evidence type="ECO:0000259" key="6">
    <source>
        <dbReference type="PROSITE" id="PS50177"/>
    </source>
</evidence>
<evidence type="ECO:0000256" key="2">
    <source>
        <dbReference type="PROSITE-ProRule" id="PRU00176"/>
    </source>
</evidence>
<dbReference type="PROSITE" id="PS50102">
    <property type="entry name" value="RRM"/>
    <property type="match status" value="1"/>
</dbReference>
<dbReference type="InterPro" id="IPR032710">
    <property type="entry name" value="NTF2-like_dom_sf"/>
</dbReference>
<protein>
    <submittedName>
        <fullName evidence="7">DH200=94 genomic scaffold, scaffold_660</fullName>
    </submittedName>
</protein>
<dbReference type="GO" id="GO:1990904">
    <property type="term" value="C:ribonucleoprotein complex"/>
    <property type="evidence" value="ECO:0007669"/>
    <property type="project" value="TreeGrafter"/>
</dbReference>
<evidence type="ECO:0000313" key="8">
    <source>
        <dbReference type="Proteomes" id="UP000295252"/>
    </source>
</evidence>
<dbReference type="InParanoid" id="A0A068VGS2"/>
<dbReference type="SMART" id="SM00360">
    <property type="entry name" value="RRM"/>
    <property type="match status" value="1"/>
</dbReference>
<evidence type="ECO:0000256" key="3">
    <source>
        <dbReference type="SAM" id="MobiDB-lite"/>
    </source>
</evidence>
<dbReference type="GO" id="GO:0005634">
    <property type="term" value="C:nucleus"/>
    <property type="evidence" value="ECO:0007669"/>
    <property type="project" value="EnsemblPlants"/>
</dbReference>
<dbReference type="FunCoup" id="A0A068VGS2">
    <property type="interactions" value="3089"/>
</dbReference>
<dbReference type="SUPFAM" id="SSF54427">
    <property type="entry name" value="NTF2-like"/>
    <property type="match status" value="1"/>
</dbReference>
<dbReference type="PANTHER" id="PTHR10693:SF75">
    <property type="entry name" value="NUCLEAR TRANSPORT FACTOR 2"/>
    <property type="match status" value="1"/>
</dbReference>